<name>A0A485PG95_LYNPA</name>
<gene>
    <name evidence="1" type="ORF">LYPA_23C017181</name>
</gene>
<accession>A0A485PG95</accession>
<evidence type="ECO:0000313" key="2">
    <source>
        <dbReference type="Proteomes" id="UP000386466"/>
    </source>
</evidence>
<dbReference type="EMBL" id="CAAGRJ010033900">
    <property type="protein sequence ID" value="VFV43368.1"/>
    <property type="molecule type" value="Genomic_DNA"/>
</dbReference>
<protein>
    <submittedName>
        <fullName evidence="1">Uncharacterized protein</fullName>
    </submittedName>
</protein>
<proteinExistence type="predicted"/>
<reference evidence="1 2" key="1">
    <citation type="submission" date="2019-01" db="EMBL/GenBank/DDBJ databases">
        <authorList>
            <person name="Alioto T."/>
            <person name="Alioto T."/>
        </authorList>
    </citation>
    <scope>NUCLEOTIDE SEQUENCE [LARGE SCALE GENOMIC DNA]</scope>
</reference>
<keyword evidence="2" id="KW-1185">Reference proteome</keyword>
<dbReference type="AlphaFoldDB" id="A0A485PG95"/>
<evidence type="ECO:0000313" key="1">
    <source>
        <dbReference type="EMBL" id="VFV43368.1"/>
    </source>
</evidence>
<sequence length="104" mass="11746">MPNFQGMLHTHFIHKWEIQGEVHPNCAFCLTSHTKKLCGIYQYVTAKETVLNAEPVLETFVILGLICDTELHFRAGNETTVLEVNLEFQVTSLGAAVIILQLYI</sequence>
<organism evidence="1 2">
    <name type="scientific">Lynx pardinus</name>
    <name type="common">Iberian lynx</name>
    <name type="synonym">Felis pardina</name>
    <dbReference type="NCBI Taxonomy" id="191816"/>
    <lineage>
        <taxon>Eukaryota</taxon>
        <taxon>Metazoa</taxon>
        <taxon>Chordata</taxon>
        <taxon>Craniata</taxon>
        <taxon>Vertebrata</taxon>
        <taxon>Euteleostomi</taxon>
        <taxon>Mammalia</taxon>
        <taxon>Eutheria</taxon>
        <taxon>Laurasiatheria</taxon>
        <taxon>Carnivora</taxon>
        <taxon>Feliformia</taxon>
        <taxon>Felidae</taxon>
        <taxon>Felinae</taxon>
        <taxon>Lynx</taxon>
    </lineage>
</organism>
<dbReference type="Proteomes" id="UP000386466">
    <property type="component" value="Unassembled WGS sequence"/>
</dbReference>